<keyword evidence="2" id="KW-0288">FMN</keyword>
<dbReference type="PANTHER" id="PTHR23026">
    <property type="entry name" value="NADPH NITROREDUCTASE"/>
    <property type="match status" value="1"/>
</dbReference>
<keyword evidence="3" id="KW-0560">Oxidoreductase</keyword>
<keyword evidence="4" id="KW-0812">Transmembrane</keyword>
<dbReference type="InterPro" id="IPR050627">
    <property type="entry name" value="Nitroreductase/BluB"/>
</dbReference>
<dbReference type="PANTHER" id="PTHR23026:SF90">
    <property type="entry name" value="IODOTYROSINE DEIODINASE 1"/>
    <property type="match status" value="1"/>
</dbReference>
<evidence type="ECO:0000313" key="7">
    <source>
        <dbReference type="Proteomes" id="UP000034749"/>
    </source>
</evidence>
<dbReference type="Pfam" id="PF00881">
    <property type="entry name" value="Nitroreductase"/>
    <property type="match status" value="1"/>
</dbReference>
<accession>A0A0G0TWG9</accession>
<evidence type="ECO:0000256" key="4">
    <source>
        <dbReference type="SAM" id="Phobius"/>
    </source>
</evidence>
<feature type="domain" description="Nitroreductase" evidence="5">
    <location>
        <begin position="2"/>
        <end position="77"/>
    </location>
</feature>
<proteinExistence type="predicted"/>
<dbReference type="EMBL" id="LBZW01000015">
    <property type="protein sequence ID" value="KKR79171.1"/>
    <property type="molecule type" value="Genomic_DNA"/>
</dbReference>
<dbReference type="InterPro" id="IPR000415">
    <property type="entry name" value="Nitroreductase-like"/>
</dbReference>
<dbReference type="InterPro" id="IPR029479">
    <property type="entry name" value="Nitroreductase"/>
</dbReference>
<evidence type="ECO:0000256" key="1">
    <source>
        <dbReference type="ARBA" id="ARBA00022630"/>
    </source>
</evidence>
<dbReference type="Gene3D" id="3.40.109.10">
    <property type="entry name" value="NADH Oxidase"/>
    <property type="match status" value="1"/>
</dbReference>
<dbReference type="Proteomes" id="UP000034749">
    <property type="component" value="Unassembled WGS sequence"/>
</dbReference>
<organism evidence="6 7">
    <name type="scientific">Candidatus Nomurabacteria bacterium GW2011_GWA2_40_9</name>
    <dbReference type="NCBI Taxonomy" id="1618734"/>
    <lineage>
        <taxon>Bacteria</taxon>
        <taxon>Candidatus Nomuraibacteriota</taxon>
    </lineage>
</organism>
<reference evidence="6 7" key="1">
    <citation type="journal article" date="2015" name="Nature">
        <title>rRNA introns, odd ribosomes, and small enigmatic genomes across a large radiation of phyla.</title>
        <authorList>
            <person name="Brown C.T."/>
            <person name="Hug L.A."/>
            <person name="Thomas B.C."/>
            <person name="Sharon I."/>
            <person name="Castelle C.J."/>
            <person name="Singh A."/>
            <person name="Wilkins M.J."/>
            <person name="Williams K.H."/>
            <person name="Banfield J.F."/>
        </authorList>
    </citation>
    <scope>NUCLEOTIDE SEQUENCE [LARGE SCALE GENOMIC DNA]</scope>
</reference>
<keyword evidence="4" id="KW-1133">Transmembrane helix</keyword>
<comment type="caution">
    <text evidence="6">The sequence shown here is derived from an EMBL/GenBank/DDBJ whole genome shotgun (WGS) entry which is preliminary data.</text>
</comment>
<gene>
    <name evidence="6" type="ORF">UU24_C0015G0011</name>
</gene>
<evidence type="ECO:0000256" key="2">
    <source>
        <dbReference type="ARBA" id="ARBA00022643"/>
    </source>
</evidence>
<dbReference type="GO" id="GO:0016491">
    <property type="term" value="F:oxidoreductase activity"/>
    <property type="evidence" value="ECO:0007669"/>
    <property type="project" value="UniProtKB-KW"/>
</dbReference>
<dbReference type="SUPFAM" id="SSF55469">
    <property type="entry name" value="FMN-dependent nitroreductase-like"/>
    <property type="match status" value="1"/>
</dbReference>
<keyword evidence="4" id="KW-0472">Membrane</keyword>
<evidence type="ECO:0000256" key="3">
    <source>
        <dbReference type="ARBA" id="ARBA00023002"/>
    </source>
</evidence>
<keyword evidence="1" id="KW-0285">Flavoprotein</keyword>
<protein>
    <submittedName>
        <fullName evidence="6">Nitroreductase</fullName>
    </submittedName>
</protein>
<sequence>MGAPAGILVLYDNRTRNIEYDDNVQSGAAAIQNMLLMAYSLGIGSCWICHLPTKRQLRKILKIPHNYDPLAYIALGYPLKKIKERPRRHKTEELMSYNKFSFKEKTPSRIELRLWVNRLGRRVYYKLPMRKYIKPIVDKLFEKKFE</sequence>
<dbReference type="AlphaFoldDB" id="A0A0G0TWG9"/>
<feature type="transmembrane region" description="Helical" evidence="4">
    <location>
        <begin position="30"/>
        <end position="49"/>
    </location>
</feature>
<name>A0A0G0TWG9_9BACT</name>
<evidence type="ECO:0000313" key="6">
    <source>
        <dbReference type="EMBL" id="KKR79171.1"/>
    </source>
</evidence>
<evidence type="ECO:0000259" key="5">
    <source>
        <dbReference type="Pfam" id="PF00881"/>
    </source>
</evidence>